<evidence type="ECO:0000256" key="2">
    <source>
        <dbReference type="ARBA" id="ARBA00010663"/>
    </source>
</evidence>
<comment type="caution">
    <text evidence="14">The sequence shown here is derived from an EMBL/GenBank/DDBJ whole genome shotgun (WGS) entry which is preliminary data.</text>
</comment>
<feature type="transmembrane region" description="Helical" evidence="12">
    <location>
        <begin position="186"/>
        <end position="206"/>
    </location>
</feature>
<protein>
    <submittedName>
        <fullName evidence="14">Opsin: ultraviolet-sensitive-like protein</fullName>
    </submittedName>
</protein>
<evidence type="ECO:0000256" key="1">
    <source>
        <dbReference type="ARBA" id="ARBA00004141"/>
    </source>
</evidence>
<evidence type="ECO:0000259" key="13">
    <source>
        <dbReference type="PROSITE" id="PS50262"/>
    </source>
</evidence>
<keyword evidence="8 10" id="KW-0807">Transducer</keyword>
<evidence type="ECO:0000313" key="16">
    <source>
        <dbReference type="EMBL" id="RWS13581.1"/>
    </source>
</evidence>
<keyword evidence="3 10" id="KW-0812">Transmembrane</keyword>
<dbReference type="AlphaFoldDB" id="A0A3S3NUW4"/>
<dbReference type="InterPro" id="IPR050125">
    <property type="entry name" value="GPCR_opsins"/>
</dbReference>
<dbReference type="PRINTS" id="PR00237">
    <property type="entry name" value="GPCRRHODOPSN"/>
</dbReference>
<dbReference type="GO" id="GO:0016020">
    <property type="term" value="C:membrane"/>
    <property type="evidence" value="ECO:0007669"/>
    <property type="project" value="UniProtKB-SubCell"/>
</dbReference>
<organism evidence="14 17">
    <name type="scientific">Dinothrombium tinctorium</name>
    <dbReference type="NCBI Taxonomy" id="1965070"/>
    <lineage>
        <taxon>Eukaryota</taxon>
        <taxon>Metazoa</taxon>
        <taxon>Ecdysozoa</taxon>
        <taxon>Arthropoda</taxon>
        <taxon>Chelicerata</taxon>
        <taxon>Arachnida</taxon>
        <taxon>Acari</taxon>
        <taxon>Acariformes</taxon>
        <taxon>Trombidiformes</taxon>
        <taxon>Prostigmata</taxon>
        <taxon>Anystina</taxon>
        <taxon>Parasitengona</taxon>
        <taxon>Trombidioidea</taxon>
        <taxon>Trombidiidae</taxon>
        <taxon>Dinothrombium</taxon>
    </lineage>
</organism>
<evidence type="ECO:0000256" key="6">
    <source>
        <dbReference type="ARBA" id="ARBA00023136"/>
    </source>
</evidence>
<dbReference type="PANTHER" id="PTHR24240">
    <property type="entry name" value="OPSIN"/>
    <property type="match status" value="1"/>
</dbReference>
<gene>
    <name evidence="16" type="ORF">B4U79_08098</name>
    <name evidence="14" type="ORF">B4U79_08891</name>
    <name evidence="15" type="ORF">B4U79_12184</name>
</gene>
<keyword evidence="9" id="KW-0716">Sensory transduction</keyword>
<dbReference type="Proteomes" id="UP000285301">
    <property type="component" value="Unassembled WGS sequence"/>
</dbReference>
<evidence type="ECO:0000256" key="10">
    <source>
        <dbReference type="RuleBase" id="RU000688"/>
    </source>
</evidence>
<dbReference type="GO" id="GO:0004930">
    <property type="term" value="F:G protein-coupled receptor activity"/>
    <property type="evidence" value="ECO:0007669"/>
    <property type="project" value="UniProtKB-KW"/>
</dbReference>
<dbReference type="SMART" id="SM01381">
    <property type="entry name" value="7TM_GPCR_Srsx"/>
    <property type="match status" value="1"/>
</dbReference>
<comment type="similarity">
    <text evidence="2 10">Belongs to the G-protein coupled receptor 1 family.</text>
</comment>
<dbReference type="Gene3D" id="1.20.1070.10">
    <property type="entry name" value="Rhodopsin 7-helix transmembrane proteins"/>
    <property type="match status" value="1"/>
</dbReference>
<keyword evidence="17" id="KW-1185">Reference proteome</keyword>
<dbReference type="InterPro" id="IPR000276">
    <property type="entry name" value="GPCR_Rhodpsn"/>
</dbReference>
<evidence type="ECO:0000256" key="11">
    <source>
        <dbReference type="SAM" id="MobiDB-lite"/>
    </source>
</evidence>
<keyword evidence="9" id="KW-0844">Vision</keyword>
<dbReference type="InterPro" id="IPR017452">
    <property type="entry name" value="GPCR_Rhodpsn_7TM"/>
</dbReference>
<keyword evidence="4 12" id="KW-1133">Transmembrane helix</keyword>
<dbReference type="STRING" id="1965070.A0A3S3NUW4"/>
<sequence length="403" mass="45152">MGTSQSRSVNEMASVANEVESSSFSSDDIRLGQLSGHCRPLLMRDVVPESALYYINDYWLQFEKPTQCALYLIGVLFLILFVLGFLGNFTVLWLYFRNEVLRTPSNLLVVNLCLADLGMQGKNFYIFKLAFSENFVISQKMCQAYGISGGITGAGAILTVTAMAVDRYNVITRPLHPRRLTKTTSVLLVLAIWLYSGLLTGVQFLFTDTVFKPEGYFLSCAVDYFSTDNFVRYYIVAYFVLGYCIPLSTIIFCYYGIIKAVRHSEKGLRAFAEKSQSTTSLSSNDSKKAKEDKAKRREDVQITKTAAGLISVWLMAWTPHAVIALMGISGHREYISITAVVVETVFCKIASCFDPFIYGLSHPRFRECLLEALGMNKAKKQASDEDTYTVQTVDSSNTQNNQN</sequence>
<evidence type="ECO:0000313" key="15">
    <source>
        <dbReference type="EMBL" id="RWS13571.1"/>
    </source>
</evidence>
<feature type="transmembrane region" description="Helical" evidence="12">
    <location>
        <begin position="305"/>
        <end position="328"/>
    </location>
</feature>
<evidence type="ECO:0000256" key="8">
    <source>
        <dbReference type="ARBA" id="ARBA00023224"/>
    </source>
</evidence>
<dbReference type="GO" id="GO:0007601">
    <property type="term" value="P:visual perception"/>
    <property type="evidence" value="ECO:0007669"/>
    <property type="project" value="UniProtKB-KW"/>
</dbReference>
<evidence type="ECO:0000256" key="3">
    <source>
        <dbReference type="ARBA" id="ARBA00022692"/>
    </source>
</evidence>
<proteinExistence type="inferred from homology"/>
<evidence type="ECO:0000313" key="17">
    <source>
        <dbReference type="Proteomes" id="UP000285301"/>
    </source>
</evidence>
<dbReference type="EMBL" id="NCKU01000946">
    <property type="protein sequence ID" value="RWS13571.1"/>
    <property type="molecule type" value="Genomic_DNA"/>
</dbReference>
<dbReference type="PROSITE" id="PS00237">
    <property type="entry name" value="G_PROTEIN_RECEP_F1_1"/>
    <property type="match status" value="1"/>
</dbReference>
<keyword evidence="6 12" id="KW-0472">Membrane</keyword>
<evidence type="ECO:0000313" key="14">
    <source>
        <dbReference type="EMBL" id="RWS09629.1"/>
    </source>
</evidence>
<evidence type="ECO:0000256" key="9">
    <source>
        <dbReference type="ARBA" id="ARBA00023305"/>
    </source>
</evidence>
<evidence type="ECO:0000256" key="7">
    <source>
        <dbReference type="ARBA" id="ARBA00023170"/>
    </source>
</evidence>
<reference evidence="14 17" key="1">
    <citation type="journal article" date="2018" name="Gigascience">
        <title>Genomes of trombidid mites reveal novel predicted allergens and laterally-transferred genes associated with secondary metabolism.</title>
        <authorList>
            <person name="Dong X."/>
            <person name="Chaisiri K."/>
            <person name="Xia D."/>
            <person name="Armstrong S.D."/>
            <person name="Fang Y."/>
            <person name="Donnelly M.J."/>
            <person name="Kadowaki T."/>
            <person name="McGarry J.W."/>
            <person name="Darby A.C."/>
            <person name="Makepeace B.L."/>
        </authorList>
    </citation>
    <scope>NUCLEOTIDE SEQUENCE [LARGE SCALE GENOMIC DNA]</scope>
    <source>
        <strain evidence="14">UoL-WK</strain>
    </source>
</reference>
<name>A0A3S3NUW4_9ACAR</name>
<dbReference type="OrthoDB" id="6414998at2759"/>
<dbReference type="Pfam" id="PF00001">
    <property type="entry name" value="7tm_1"/>
    <property type="match status" value="1"/>
</dbReference>
<dbReference type="PROSITE" id="PS50262">
    <property type="entry name" value="G_PROTEIN_RECEP_F1_2"/>
    <property type="match status" value="1"/>
</dbReference>
<dbReference type="EMBL" id="NCKU01002418">
    <property type="protein sequence ID" value="RWS09629.1"/>
    <property type="molecule type" value="Genomic_DNA"/>
</dbReference>
<feature type="transmembrane region" description="Helical" evidence="12">
    <location>
        <begin position="144"/>
        <end position="165"/>
    </location>
</feature>
<comment type="subcellular location">
    <subcellularLocation>
        <location evidence="1">Membrane</location>
        <topology evidence="1">Multi-pass membrane protein</topology>
    </subcellularLocation>
</comment>
<keyword evidence="5 10" id="KW-0297">G-protein coupled receptor</keyword>
<feature type="compositionally biased region" description="Polar residues" evidence="11">
    <location>
        <begin position="388"/>
        <end position="403"/>
    </location>
</feature>
<feature type="transmembrane region" description="Helical" evidence="12">
    <location>
        <begin position="233"/>
        <end position="257"/>
    </location>
</feature>
<reference evidence="14" key="2">
    <citation type="submission" date="2018-11" db="EMBL/GenBank/DDBJ databases">
        <title>Trombidioid mite genomics.</title>
        <authorList>
            <person name="Dong X."/>
        </authorList>
    </citation>
    <scope>NUCLEOTIDE SEQUENCE</scope>
    <source>
        <strain evidence="14">UoL-WK</strain>
    </source>
</reference>
<feature type="domain" description="G-protein coupled receptors family 1 profile" evidence="13">
    <location>
        <begin position="87"/>
        <end position="358"/>
    </location>
</feature>
<evidence type="ECO:0000256" key="12">
    <source>
        <dbReference type="SAM" id="Phobius"/>
    </source>
</evidence>
<dbReference type="SUPFAM" id="SSF81321">
    <property type="entry name" value="Family A G protein-coupled receptor-like"/>
    <property type="match status" value="1"/>
</dbReference>
<evidence type="ECO:0000256" key="4">
    <source>
        <dbReference type="ARBA" id="ARBA00022989"/>
    </source>
</evidence>
<feature type="region of interest" description="Disordered" evidence="11">
    <location>
        <begin position="384"/>
        <end position="403"/>
    </location>
</feature>
<evidence type="ECO:0000256" key="5">
    <source>
        <dbReference type="ARBA" id="ARBA00023040"/>
    </source>
</evidence>
<accession>A0A3S3NUW4</accession>
<keyword evidence="7 10" id="KW-0675">Receptor</keyword>
<dbReference type="EMBL" id="NCKU01000944">
    <property type="protein sequence ID" value="RWS13581.1"/>
    <property type="molecule type" value="Genomic_DNA"/>
</dbReference>
<feature type="transmembrane region" description="Helical" evidence="12">
    <location>
        <begin position="69"/>
        <end position="96"/>
    </location>
</feature>